<feature type="compositionally biased region" description="Basic residues" evidence="1">
    <location>
        <begin position="486"/>
        <end position="496"/>
    </location>
</feature>
<feature type="compositionally biased region" description="Basic and acidic residues" evidence="1">
    <location>
        <begin position="331"/>
        <end position="342"/>
    </location>
</feature>
<evidence type="ECO:0000313" key="2">
    <source>
        <dbReference type="EMBL" id="CAD9308006.1"/>
    </source>
</evidence>
<feature type="compositionally biased region" description="Acidic residues" evidence="1">
    <location>
        <begin position="428"/>
        <end position="442"/>
    </location>
</feature>
<accession>A0A7S1VSB3</accession>
<feature type="compositionally biased region" description="Polar residues" evidence="1">
    <location>
        <begin position="177"/>
        <end position="188"/>
    </location>
</feature>
<feature type="region of interest" description="Disordered" evidence="1">
    <location>
        <begin position="279"/>
        <end position="394"/>
    </location>
</feature>
<feature type="compositionally biased region" description="Low complexity" evidence="1">
    <location>
        <begin position="216"/>
        <end position="227"/>
    </location>
</feature>
<feature type="compositionally biased region" description="Polar residues" evidence="1">
    <location>
        <begin position="678"/>
        <end position="690"/>
    </location>
</feature>
<name>A0A7S1VSB3_9STRA</name>
<feature type="compositionally biased region" description="Basic residues" evidence="1">
    <location>
        <begin position="232"/>
        <end position="247"/>
    </location>
</feature>
<feature type="compositionally biased region" description="Basic residues" evidence="1">
    <location>
        <begin position="1"/>
        <end position="15"/>
    </location>
</feature>
<sequence length="757" mass="82155">MGKNNQRKYGHRRRKSLFEAKEQDEDEMSARLVFSKRRGLRNKATSELDVVIPPSRSTSEAGSANDEHHAAFLKDMLAAANESRGPVMRGELLARHASLPPPPPPPSTPPNRRRKPQSPTKSPPARPSSARRSKSVPLARATTEIGAMGKSSSPLRRSRMRNLMDDTDSLAGGAANSDHTSSSTPSETSARKHYITNMDEIDLMKQLTAQAPTPASGSPSSQKQGSQNESRRSRRSRSCPRTVRRPPARIARGDSLEREVSRTILQTAAAGVHEAHFLINPGAAPSKPGKAVPVPVPFSKPPPPVPKKRHARSMSFSTKDILMDLMNQDSSKQREEETKSNDEIDSPPRTSRTTQHGVDPWLRGMESSEVYDCTPDDDDDDDHEDAQDTRSEARSVVEALLCEEDSEGQEDTATCFTDGEKSIAEALLEEATDQEDSDVAFEDPVRDDDSYDNDDGFQFTVSAPTTAAAIGKAKGPPTSAADPPGVKHRSSRRKPQRQSGDEESSSGSALDESASECSSSYRADDDSGTHISQVSAFMDNNSDHRLQLAQQALRNSVPSYYGEEEARDPSPILPVDSTDAESMTSSSVPSEVHEDEPEPILSTPDTTQDSNDEVNDDDNNNLFSSTNFAMEGTDDDDGDEWTSFGDSPFDSVFQQPTVEALATRGGSSRGNSPDRETAVNSDTTTGTLDTAPSLLSRVTDNDKLIDPKDLQPDSPTSVAKLGGFGPTPSTGSWEDFDTNTVFPIILKGRNGQEMVEV</sequence>
<reference evidence="2" key="1">
    <citation type="submission" date="2021-01" db="EMBL/GenBank/DDBJ databases">
        <authorList>
            <person name="Corre E."/>
            <person name="Pelletier E."/>
            <person name="Niang G."/>
            <person name="Scheremetjew M."/>
            <person name="Finn R."/>
            <person name="Kale V."/>
            <person name="Holt S."/>
            <person name="Cochrane G."/>
            <person name="Meng A."/>
            <person name="Brown T."/>
            <person name="Cohen L."/>
        </authorList>
    </citation>
    <scope>NUCLEOTIDE SEQUENCE</scope>
    <source>
        <strain evidence="2">CCMP 410</strain>
    </source>
</reference>
<feature type="region of interest" description="Disordered" evidence="1">
    <location>
        <begin position="83"/>
        <end position="259"/>
    </location>
</feature>
<feature type="region of interest" description="Disordered" evidence="1">
    <location>
        <begin position="1"/>
        <end position="67"/>
    </location>
</feature>
<feature type="compositionally biased region" description="Pro residues" evidence="1">
    <location>
        <begin position="294"/>
        <end position="305"/>
    </location>
</feature>
<feature type="compositionally biased region" description="Pro residues" evidence="1">
    <location>
        <begin position="99"/>
        <end position="109"/>
    </location>
</feature>
<gene>
    <name evidence="2" type="ORF">GOCE00092_LOCUS25310</name>
</gene>
<dbReference type="EMBL" id="HBGK01048231">
    <property type="protein sequence ID" value="CAD9308006.1"/>
    <property type="molecule type" value="Transcribed_RNA"/>
</dbReference>
<feature type="region of interest" description="Disordered" evidence="1">
    <location>
        <begin position="402"/>
        <end position="421"/>
    </location>
</feature>
<dbReference type="AlphaFoldDB" id="A0A7S1VSB3"/>
<feature type="region of interest" description="Disordered" evidence="1">
    <location>
        <begin position="557"/>
        <end position="736"/>
    </location>
</feature>
<feature type="compositionally biased region" description="Low complexity" evidence="1">
    <location>
        <begin position="505"/>
        <end position="516"/>
    </location>
</feature>
<evidence type="ECO:0000256" key="1">
    <source>
        <dbReference type="SAM" id="MobiDB-lite"/>
    </source>
</evidence>
<protein>
    <submittedName>
        <fullName evidence="2">Uncharacterized protein</fullName>
    </submittedName>
</protein>
<organism evidence="2">
    <name type="scientific">Grammatophora oceanica</name>
    <dbReference type="NCBI Taxonomy" id="210454"/>
    <lineage>
        <taxon>Eukaryota</taxon>
        <taxon>Sar</taxon>
        <taxon>Stramenopiles</taxon>
        <taxon>Ochrophyta</taxon>
        <taxon>Bacillariophyta</taxon>
        <taxon>Fragilariophyceae</taxon>
        <taxon>Fragilariophycidae</taxon>
        <taxon>Rhabdonematales</taxon>
        <taxon>Grammatophoraceae</taxon>
        <taxon>Grammatophora</taxon>
    </lineage>
</organism>
<feature type="compositionally biased region" description="Polar residues" evidence="1">
    <location>
        <begin position="580"/>
        <end position="589"/>
    </location>
</feature>
<feature type="region of interest" description="Disordered" evidence="1">
    <location>
        <begin position="428"/>
        <end position="527"/>
    </location>
</feature>
<proteinExistence type="predicted"/>
<feature type="compositionally biased region" description="Acidic residues" evidence="1">
    <location>
        <begin position="610"/>
        <end position="619"/>
    </location>
</feature>
<feature type="compositionally biased region" description="Basic and acidic residues" evidence="1">
    <location>
        <begin position="699"/>
        <end position="711"/>
    </location>
</feature>
<feature type="compositionally biased region" description="Acidic residues" evidence="1">
    <location>
        <begin position="374"/>
        <end position="385"/>
    </location>
</feature>